<comment type="similarity">
    <text evidence="2 7 8">In the C-terminal section; belongs to the purine/pyrimidine phosphoribosyltransferase family.</text>
</comment>
<dbReference type="GO" id="GO:0004044">
    <property type="term" value="F:amidophosphoribosyltransferase activity"/>
    <property type="evidence" value="ECO:0007669"/>
    <property type="project" value="UniProtKB-UniRule"/>
</dbReference>
<dbReference type="HAMAP" id="MF_01931">
    <property type="entry name" value="PurF"/>
    <property type="match status" value="1"/>
</dbReference>
<dbReference type="GO" id="GO:0051536">
    <property type="term" value="F:iron-sulfur cluster binding"/>
    <property type="evidence" value="ECO:0007669"/>
    <property type="project" value="UniProtKB-KW"/>
</dbReference>
<dbReference type="InterPro" id="IPR005854">
    <property type="entry name" value="PurF"/>
</dbReference>
<dbReference type="EMBL" id="MGEK01000020">
    <property type="protein sequence ID" value="OGL82477.1"/>
    <property type="molecule type" value="Genomic_DNA"/>
</dbReference>
<protein>
    <recommendedName>
        <fullName evidence="7">Amidophosphoribosyltransferase</fullName>
        <shortName evidence="7">ATase</shortName>
        <ecNumber evidence="7">2.4.2.14</ecNumber>
    </recommendedName>
    <alternativeName>
        <fullName evidence="7">Glutamine phosphoribosylpyrophosphate amidotransferase</fullName>
        <shortName evidence="7">GPATase</shortName>
    </alternativeName>
</protein>
<keyword evidence="6 7" id="KW-0315">Glutamine amidotransferase</keyword>
<dbReference type="SUPFAM" id="SSF53271">
    <property type="entry name" value="PRTase-like"/>
    <property type="match status" value="1"/>
</dbReference>
<evidence type="ECO:0000256" key="3">
    <source>
        <dbReference type="ARBA" id="ARBA00022676"/>
    </source>
</evidence>
<comment type="caution">
    <text evidence="12">The sequence shown here is derived from an EMBL/GenBank/DDBJ whole genome shotgun (WGS) entry which is preliminary data.</text>
</comment>
<dbReference type="Gene3D" id="3.40.50.2020">
    <property type="match status" value="1"/>
</dbReference>
<dbReference type="Pfam" id="PF00156">
    <property type="entry name" value="Pribosyltran"/>
    <property type="match status" value="1"/>
</dbReference>
<comment type="caution">
    <text evidence="7">Lacks conserved residue(s) required for the propagation of feature annotation.</text>
</comment>
<keyword evidence="3 7" id="KW-0328">Glycosyltransferase</keyword>
<dbReference type="PIRSF" id="PIRSF000485">
    <property type="entry name" value="Amd_phspho_trans"/>
    <property type="match status" value="1"/>
</dbReference>
<dbReference type="InterPro" id="IPR029057">
    <property type="entry name" value="PRTase-like"/>
</dbReference>
<evidence type="ECO:0000256" key="2">
    <source>
        <dbReference type="ARBA" id="ARBA00010138"/>
    </source>
</evidence>
<comment type="cofactor">
    <cofactor evidence="7 9">
        <name>Mg(2+)</name>
        <dbReference type="ChEBI" id="CHEBI:18420"/>
    </cofactor>
    <text evidence="7 9">Binds 1 Mg(2+) ion per subunit.</text>
</comment>
<comment type="cofactor">
    <cofactor evidence="10">
        <name>[4Fe-4S] cluster</name>
        <dbReference type="ChEBI" id="CHEBI:49883"/>
    </cofactor>
    <text evidence="10">Binds 1 [4Fe-4S] cluster per subunit.</text>
</comment>
<evidence type="ECO:0000256" key="1">
    <source>
        <dbReference type="ARBA" id="ARBA00005209"/>
    </source>
</evidence>
<evidence type="ECO:0000256" key="10">
    <source>
        <dbReference type="PIRSR" id="PIRSR000485-3"/>
    </source>
</evidence>
<feature type="binding site" evidence="10">
    <location>
        <position position="379"/>
    </location>
    <ligand>
        <name>[4Fe-4S] cluster</name>
        <dbReference type="ChEBI" id="CHEBI:49883"/>
    </ligand>
</feature>
<feature type="binding site" evidence="7 9">
    <location>
        <position position="343"/>
    </location>
    <ligand>
        <name>Mg(2+)</name>
        <dbReference type="ChEBI" id="CHEBI:18420"/>
    </ligand>
</feature>
<evidence type="ECO:0000313" key="13">
    <source>
        <dbReference type="Proteomes" id="UP000176846"/>
    </source>
</evidence>
<keyword evidence="7 9" id="KW-0460">Magnesium</keyword>
<dbReference type="GO" id="GO:0000287">
    <property type="term" value="F:magnesium ion binding"/>
    <property type="evidence" value="ECO:0007669"/>
    <property type="project" value="UniProtKB-UniRule"/>
</dbReference>
<keyword evidence="7 9" id="KW-0479">Metal-binding</keyword>
<gene>
    <name evidence="7" type="primary">purF</name>
    <name evidence="12" type="ORF">A2936_02360</name>
</gene>
<feature type="binding site" evidence="7 9">
    <location>
        <position position="280"/>
    </location>
    <ligand>
        <name>Mg(2+)</name>
        <dbReference type="ChEBI" id="CHEBI:18420"/>
    </ligand>
</feature>
<feature type="binding site" evidence="7 9">
    <location>
        <position position="342"/>
    </location>
    <ligand>
        <name>Mg(2+)</name>
        <dbReference type="ChEBI" id="CHEBI:18420"/>
    </ligand>
</feature>
<dbReference type="GO" id="GO:0009113">
    <property type="term" value="P:purine nucleobase biosynthetic process"/>
    <property type="evidence" value="ECO:0007669"/>
    <property type="project" value="UniProtKB-UniRule"/>
</dbReference>
<reference evidence="12 13" key="1">
    <citation type="journal article" date="2016" name="Nat. Commun.">
        <title>Thousands of microbial genomes shed light on interconnected biogeochemical processes in an aquifer system.</title>
        <authorList>
            <person name="Anantharaman K."/>
            <person name="Brown C.T."/>
            <person name="Hug L.A."/>
            <person name="Sharon I."/>
            <person name="Castelle C.J."/>
            <person name="Probst A.J."/>
            <person name="Thomas B.C."/>
            <person name="Singh A."/>
            <person name="Wilkins M.J."/>
            <person name="Karaoz U."/>
            <person name="Brodie E.L."/>
            <person name="Williams K.H."/>
            <person name="Hubbard S.S."/>
            <person name="Banfield J.F."/>
        </authorList>
    </citation>
    <scope>NUCLEOTIDE SEQUENCE [LARGE SCALE GENOMIC DNA]</scope>
</reference>
<dbReference type="PROSITE" id="PS51278">
    <property type="entry name" value="GATASE_TYPE_2"/>
    <property type="match status" value="1"/>
</dbReference>
<evidence type="ECO:0000313" key="12">
    <source>
        <dbReference type="EMBL" id="OGL82477.1"/>
    </source>
</evidence>
<feature type="binding site" evidence="10">
    <location>
        <position position="430"/>
    </location>
    <ligand>
        <name>[4Fe-4S] cluster</name>
        <dbReference type="ChEBI" id="CHEBI:49883"/>
    </ligand>
</feature>
<dbReference type="PANTHER" id="PTHR11907">
    <property type="entry name" value="AMIDOPHOSPHORIBOSYLTRANSFERASE"/>
    <property type="match status" value="1"/>
</dbReference>
<comment type="pathway">
    <text evidence="1 7 8">Purine metabolism; IMP biosynthesis via de novo pathway; N(1)-(5-phospho-D-ribosyl)glycinamide from 5-phospho-alpha-D-ribose 1-diphosphate: step 1/2.</text>
</comment>
<evidence type="ECO:0000259" key="11">
    <source>
        <dbReference type="PROSITE" id="PS51278"/>
    </source>
</evidence>
<evidence type="ECO:0000256" key="8">
    <source>
        <dbReference type="PIRNR" id="PIRNR000485"/>
    </source>
</evidence>
<dbReference type="AlphaFoldDB" id="A0A1F7UXT6"/>
<dbReference type="Pfam" id="PF13537">
    <property type="entry name" value="GATase_7"/>
    <property type="match status" value="1"/>
</dbReference>
<feature type="binding site" evidence="10">
    <location>
        <position position="233"/>
    </location>
    <ligand>
        <name>[4Fe-4S] cluster</name>
        <dbReference type="ChEBI" id="CHEBI:49883"/>
    </ligand>
</feature>
<accession>A0A1F7UXT6</accession>
<dbReference type="Proteomes" id="UP000176846">
    <property type="component" value="Unassembled WGS sequence"/>
</dbReference>
<keyword evidence="10" id="KW-0408">Iron</keyword>
<dbReference type="NCBIfam" id="TIGR01134">
    <property type="entry name" value="purF"/>
    <property type="match status" value="1"/>
</dbReference>
<dbReference type="CDD" id="cd00715">
    <property type="entry name" value="GPATase_N"/>
    <property type="match status" value="1"/>
</dbReference>
<keyword evidence="4 7" id="KW-0808">Transferase</keyword>
<keyword evidence="5 7" id="KW-0658">Purine biosynthesis</keyword>
<feature type="domain" description="Glutamine amidotransferase type-2" evidence="11">
    <location>
        <begin position="2"/>
        <end position="217"/>
    </location>
</feature>
<dbReference type="UniPathway" id="UPA00074">
    <property type="reaction ID" value="UER00124"/>
</dbReference>
<evidence type="ECO:0000256" key="9">
    <source>
        <dbReference type="PIRSR" id="PIRSR000485-2"/>
    </source>
</evidence>
<organism evidence="12 13">
    <name type="scientific">Candidatus Uhrbacteria bacterium RIFCSPLOWO2_01_FULL_47_25</name>
    <dbReference type="NCBI Taxonomy" id="1802402"/>
    <lineage>
        <taxon>Bacteria</taxon>
        <taxon>Candidatus Uhriibacteriota</taxon>
    </lineage>
</organism>
<keyword evidence="10" id="KW-0411">Iron-sulfur</keyword>
<evidence type="ECO:0000256" key="7">
    <source>
        <dbReference type="HAMAP-Rule" id="MF_01931"/>
    </source>
</evidence>
<evidence type="ECO:0000256" key="4">
    <source>
        <dbReference type="ARBA" id="ARBA00022679"/>
    </source>
</evidence>
<comment type="function">
    <text evidence="7">Catalyzes the formation of phosphoribosylamine from phosphoribosylpyrophosphate (PRPP) and glutamine.</text>
</comment>
<dbReference type="EC" id="2.4.2.14" evidence="7"/>
<dbReference type="Gene3D" id="3.60.20.10">
    <property type="entry name" value="Glutamine Phosphoribosylpyrophosphate, subunit 1, domain 1"/>
    <property type="match status" value="1"/>
</dbReference>
<dbReference type="InterPro" id="IPR029055">
    <property type="entry name" value="Ntn_hydrolases_N"/>
</dbReference>
<sequence length="436" mass="47560">MSGLVGVYGHPEAANLVYLGLYALQHRGQMGAGIVASDGQRMPWHRGLGLVSDVFDREIIQQLKGASAIGHNSNSSHELAQNMQPLVFELGEDGLAIAHSGNFTNASELRRQYGEKGAIFQSRTDTEILAHLMAGYRGGIVDQVKHALSVVRGAYSLLFLNRTSMIATRDPHGFRPLVLGRMHEATIVASETCALDLVGAEYVREIEPGEVLVVTKDGLQSFYVVSAHPSTRCIFEYVYFARPDSIVYGRNVYQVRKEFGRQLAREHPVDADIVVPVPDSGVPAALGYAEQSGLPLEFGLVRNHYVWRTLIEPHDAIRHFGAKVKLNAQREVLAGKSVVVVDDSIVRGTTSRKIVTMLRAAGAKAVHMRIGSPPTKCGCYHGNTPNSNELIASNKSTETIRDFIAADSLAYLSELGMYAALKADECSGFCSTCFMQ</sequence>
<dbReference type="CDD" id="cd06223">
    <property type="entry name" value="PRTases_typeI"/>
    <property type="match status" value="1"/>
</dbReference>
<evidence type="ECO:0000256" key="6">
    <source>
        <dbReference type="ARBA" id="ARBA00022962"/>
    </source>
</evidence>
<comment type="catalytic activity">
    <reaction evidence="7 8">
        <text>5-phospho-beta-D-ribosylamine + L-glutamate + diphosphate = 5-phospho-alpha-D-ribose 1-diphosphate + L-glutamine + H2O</text>
        <dbReference type="Rhea" id="RHEA:14905"/>
        <dbReference type="ChEBI" id="CHEBI:15377"/>
        <dbReference type="ChEBI" id="CHEBI:29985"/>
        <dbReference type="ChEBI" id="CHEBI:33019"/>
        <dbReference type="ChEBI" id="CHEBI:58017"/>
        <dbReference type="ChEBI" id="CHEBI:58359"/>
        <dbReference type="ChEBI" id="CHEBI:58681"/>
        <dbReference type="EC" id="2.4.2.14"/>
    </reaction>
</comment>
<feature type="binding site" evidence="10">
    <location>
        <position position="433"/>
    </location>
    <ligand>
        <name>[4Fe-4S] cluster</name>
        <dbReference type="ChEBI" id="CHEBI:49883"/>
    </ligand>
</feature>
<dbReference type="InterPro" id="IPR017932">
    <property type="entry name" value="GATase_2_dom"/>
</dbReference>
<dbReference type="InterPro" id="IPR035584">
    <property type="entry name" value="PurF_N"/>
</dbReference>
<evidence type="ECO:0000256" key="5">
    <source>
        <dbReference type="ARBA" id="ARBA00022755"/>
    </source>
</evidence>
<dbReference type="GO" id="GO:0006189">
    <property type="term" value="P:'de novo' IMP biosynthetic process"/>
    <property type="evidence" value="ECO:0007669"/>
    <property type="project" value="UniProtKB-UniRule"/>
</dbReference>
<proteinExistence type="inferred from homology"/>
<name>A0A1F7UXT6_9BACT</name>
<dbReference type="SUPFAM" id="SSF56235">
    <property type="entry name" value="N-terminal nucleophile aminohydrolases (Ntn hydrolases)"/>
    <property type="match status" value="1"/>
</dbReference>
<dbReference type="InterPro" id="IPR000836">
    <property type="entry name" value="PRTase_dom"/>
</dbReference>